<feature type="transmembrane region" description="Helical" evidence="7">
    <location>
        <begin position="277"/>
        <end position="299"/>
    </location>
</feature>
<feature type="transmembrane region" description="Helical" evidence="7">
    <location>
        <begin position="503"/>
        <end position="524"/>
    </location>
</feature>
<keyword evidence="6 7" id="KW-0472">Membrane</keyword>
<dbReference type="Proteomes" id="UP001209570">
    <property type="component" value="Unassembled WGS sequence"/>
</dbReference>
<evidence type="ECO:0000256" key="1">
    <source>
        <dbReference type="ARBA" id="ARBA00004141"/>
    </source>
</evidence>
<keyword evidence="9" id="KW-1185">Reference proteome</keyword>
<dbReference type="InterPro" id="IPR039309">
    <property type="entry name" value="BT1"/>
</dbReference>
<protein>
    <recommendedName>
        <fullName evidence="10">Transmembrane protein</fullName>
    </recommendedName>
</protein>
<evidence type="ECO:0000256" key="3">
    <source>
        <dbReference type="ARBA" id="ARBA00022448"/>
    </source>
</evidence>
<organism evidence="8 9">
    <name type="scientific">Pythium insidiosum</name>
    <name type="common">Pythiosis disease agent</name>
    <dbReference type="NCBI Taxonomy" id="114742"/>
    <lineage>
        <taxon>Eukaryota</taxon>
        <taxon>Sar</taxon>
        <taxon>Stramenopiles</taxon>
        <taxon>Oomycota</taxon>
        <taxon>Peronosporomycetes</taxon>
        <taxon>Pythiales</taxon>
        <taxon>Pythiaceae</taxon>
        <taxon>Pythium</taxon>
    </lineage>
</organism>
<comment type="subcellular location">
    <subcellularLocation>
        <location evidence="1">Membrane</location>
        <topology evidence="1">Multi-pass membrane protein</topology>
    </subcellularLocation>
</comment>
<evidence type="ECO:0008006" key="10">
    <source>
        <dbReference type="Google" id="ProtNLM"/>
    </source>
</evidence>
<feature type="transmembrane region" description="Helical" evidence="7">
    <location>
        <begin position="134"/>
        <end position="152"/>
    </location>
</feature>
<evidence type="ECO:0000256" key="7">
    <source>
        <dbReference type="SAM" id="Phobius"/>
    </source>
</evidence>
<dbReference type="AlphaFoldDB" id="A0AAD5QD05"/>
<dbReference type="PANTHER" id="PTHR31585">
    <property type="entry name" value="FOLATE-BIOPTERIN TRANSPORTER 1, CHLOROPLASTIC"/>
    <property type="match status" value="1"/>
</dbReference>
<sequence length="595" mass="63737">MSATTATGARSDTEAQLEALELGIELGILPFQRHEQHGFVPLTSARLRQELPQRDQGTATISFWYPRSRDGDNSRSSGVRDDIESGALYAGPILDLFKRRRIGLLLNYAALGYVDGMLPMTLRTLYSALDAARFDAFLMIVSLCRVFAALCSDLAPTRKYRRRPFFIVGWAIVLAVFAVLTGVEGDGATPTRSDVAASSHWIYLLALVPIGHVLAAATSDGLLVEYAQREGEDERGCIQMLLVATRIVGTLLGRSTVPIRTADCDDRGHGSACPGSFAVVFALGAFVALTALLSSVWAVDVPYRLVVATTHNPLIKDVPRIRDVGRFASSRVLWQFAAFTTIQAATFAWMAPSPHELATHVLGLGDMTRWISDGAMLSSQLVCAVLVLASRRVLRWRVVTAASVVLGSLVASLVGTVLLLQGSTTSLAVFLTSHHVGVVFTTIARLVSLLAVVELARPGIEATSYAILTVLGEVGAELGVAVADKARSSWSQPLGKSSNDFAVALAVVLLVARVVVNLVLLPLLPPSKAALRGLRDRLRRDPQPPSCASTVVGRVVLLVLSVAWVGAIARNVMHLVTPRDGDGVVSTVMSVAYLY</sequence>
<feature type="transmembrane region" description="Helical" evidence="7">
    <location>
        <begin position="164"/>
        <end position="181"/>
    </location>
</feature>
<gene>
    <name evidence="8" type="ORF">P43SY_007336</name>
</gene>
<feature type="transmembrane region" description="Helical" evidence="7">
    <location>
        <begin position="545"/>
        <end position="569"/>
    </location>
</feature>
<keyword evidence="4 7" id="KW-0812">Transmembrane</keyword>
<comment type="similarity">
    <text evidence="2">Belongs to the major facilitator superfamily. Folate-biopterin transporter (TC 2.A.71) family.</text>
</comment>
<dbReference type="GO" id="GO:0016020">
    <property type="term" value="C:membrane"/>
    <property type="evidence" value="ECO:0007669"/>
    <property type="project" value="UniProtKB-SubCell"/>
</dbReference>
<evidence type="ECO:0000313" key="8">
    <source>
        <dbReference type="EMBL" id="KAJ0405695.1"/>
    </source>
</evidence>
<evidence type="ECO:0000313" key="9">
    <source>
        <dbReference type="Proteomes" id="UP001209570"/>
    </source>
</evidence>
<feature type="transmembrane region" description="Helical" evidence="7">
    <location>
        <begin position="427"/>
        <end position="453"/>
    </location>
</feature>
<reference evidence="8" key="1">
    <citation type="submission" date="2021-12" db="EMBL/GenBank/DDBJ databases">
        <title>Prjna785345.</title>
        <authorList>
            <person name="Rujirawat T."/>
            <person name="Krajaejun T."/>
        </authorList>
    </citation>
    <scope>NUCLEOTIDE SEQUENCE</scope>
    <source>
        <strain evidence="8">Pi057C3</strain>
    </source>
</reference>
<dbReference type="PANTHER" id="PTHR31585:SF5">
    <property type="entry name" value="RNA-BINDING S4 DOMAIN-CONTAINING PROTEIN"/>
    <property type="match status" value="1"/>
</dbReference>
<feature type="transmembrane region" description="Helical" evidence="7">
    <location>
        <begin position="465"/>
        <end position="483"/>
    </location>
</feature>
<evidence type="ECO:0000256" key="6">
    <source>
        <dbReference type="ARBA" id="ARBA00023136"/>
    </source>
</evidence>
<dbReference type="EMBL" id="JAKCXM010000041">
    <property type="protein sequence ID" value="KAJ0405695.1"/>
    <property type="molecule type" value="Genomic_DNA"/>
</dbReference>
<evidence type="ECO:0000256" key="2">
    <source>
        <dbReference type="ARBA" id="ARBA00007015"/>
    </source>
</evidence>
<keyword evidence="3" id="KW-0813">Transport</keyword>
<name>A0AAD5QD05_PYTIN</name>
<dbReference type="InterPro" id="IPR036259">
    <property type="entry name" value="MFS_trans_sf"/>
</dbReference>
<feature type="transmembrane region" description="Helical" evidence="7">
    <location>
        <begin position="370"/>
        <end position="389"/>
    </location>
</feature>
<evidence type="ECO:0000256" key="5">
    <source>
        <dbReference type="ARBA" id="ARBA00022989"/>
    </source>
</evidence>
<dbReference type="SUPFAM" id="SSF103473">
    <property type="entry name" value="MFS general substrate transporter"/>
    <property type="match status" value="1"/>
</dbReference>
<feature type="transmembrane region" description="Helical" evidence="7">
    <location>
        <begin position="236"/>
        <end position="257"/>
    </location>
</feature>
<feature type="transmembrane region" description="Helical" evidence="7">
    <location>
        <begin position="201"/>
        <end position="224"/>
    </location>
</feature>
<accession>A0AAD5QD05</accession>
<feature type="transmembrane region" description="Helical" evidence="7">
    <location>
        <begin position="102"/>
        <end position="122"/>
    </location>
</feature>
<proteinExistence type="inferred from homology"/>
<comment type="caution">
    <text evidence="8">The sequence shown here is derived from an EMBL/GenBank/DDBJ whole genome shotgun (WGS) entry which is preliminary data.</text>
</comment>
<keyword evidence="5 7" id="KW-1133">Transmembrane helix</keyword>
<feature type="transmembrane region" description="Helical" evidence="7">
    <location>
        <begin position="401"/>
        <end position="421"/>
    </location>
</feature>
<evidence type="ECO:0000256" key="4">
    <source>
        <dbReference type="ARBA" id="ARBA00022692"/>
    </source>
</evidence>
<feature type="transmembrane region" description="Helical" evidence="7">
    <location>
        <begin position="332"/>
        <end position="350"/>
    </location>
</feature>